<dbReference type="PANTHER" id="PTHR14969:SF62">
    <property type="entry name" value="DECAPRENYLPHOSPHORYL-5-PHOSPHORIBOSE PHOSPHATASE RV3807C-RELATED"/>
    <property type="match status" value="1"/>
</dbReference>
<dbReference type="Pfam" id="PF01569">
    <property type="entry name" value="PAP2"/>
    <property type="match status" value="1"/>
</dbReference>
<sequence>MINAGLSSIPPFSDGLYHDVVSFADGTPEPVQWFAAHFTEWSIVLLGLLLVAAALPKLGAGPRNLALAVAAPATVVLAYGGSELLKTVVDQDRPCRVPTDLLIIAERCPPVGDWSFPSNHSTIAGALATAIVLLSPRLAWYAVPLAVLAAFSRVFVGVHYPHDVLAGLLLGALVTGVGAPLLARPAAELLRRLARPVKGGPARSAGA</sequence>
<dbReference type="PATRIC" id="fig|47853.6.peg.585"/>
<keyword evidence="5 7" id="KW-1133">Transmembrane helix</keyword>
<comment type="subcellular location">
    <subcellularLocation>
        <location evidence="1">Cell membrane</location>
        <topology evidence="1">Multi-pass membrane protein</topology>
    </subcellularLocation>
</comment>
<dbReference type="PANTHER" id="PTHR14969">
    <property type="entry name" value="SPHINGOSINE-1-PHOSPHATE PHOSPHOHYDROLASE"/>
    <property type="match status" value="1"/>
</dbReference>
<dbReference type="InterPro" id="IPR000326">
    <property type="entry name" value="PAP2/HPO"/>
</dbReference>
<keyword evidence="10" id="KW-1185">Reference proteome</keyword>
<evidence type="ECO:0000256" key="3">
    <source>
        <dbReference type="ARBA" id="ARBA00022692"/>
    </source>
</evidence>
<keyword evidence="4" id="KW-0378">Hydrolase</keyword>
<gene>
    <name evidence="9" type="ORF">TK50_02755</name>
</gene>
<dbReference type="AlphaFoldDB" id="A0A0D0X150"/>
<dbReference type="RefSeq" id="WP_043961259.1">
    <property type="nucleotide sequence ID" value="NZ_JBEZEN010000001.1"/>
</dbReference>
<dbReference type="OrthoDB" id="5243958at2"/>
<evidence type="ECO:0000256" key="2">
    <source>
        <dbReference type="ARBA" id="ARBA00022475"/>
    </source>
</evidence>
<evidence type="ECO:0000256" key="4">
    <source>
        <dbReference type="ARBA" id="ARBA00022801"/>
    </source>
</evidence>
<dbReference type="GO" id="GO:0016787">
    <property type="term" value="F:hydrolase activity"/>
    <property type="evidence" value="ECO:0007669"/>
    <property type="project" value="UniProtKB-KW"/>
</dbReference>
<proteinExistence type="predicted"/>
<dbReference type="SMART" id="SM00014">
    <property type="entry name" value="acidPPc"/>
    <property type="match status" value="1"/>
</dbReference>
<evidence type="ECO:0000256" key="1">
    <source>
        <dbReference type="ARBA" id="ARBA00004651"/>
    </source>
</evidence>
<comment type="caution">
    <text evidence="9">The sequence shown here is derived from an EMBL/GenBank/DDBJ whole genome shotgun (WGS) entry which is preliminary data.</text>
</comment>
<dbReference type="InterPro" id="IPR036938">
    <property type="entry name" value="PAP2/HPO_sf"/>
</dbReference>
<evidence type="ECO:0000313" key="10">
    <source>
        <dbReference type="Proteomes" id="UP000032254"/>
    </source>
</evidence>
<dbReference type="Proteomes" id="UP000032254">
    <property type="component" value="Unassembled WGS sequence"/>
</dbReference>
<protein>
    <submittedName>
        <fullName evidence="9">Membrane protein</fullName>
    </submittedName>
</protein>
<organism evidence="9 10">
    <name type="scientific">Micromonospora haikouensis</name>
    <dbReference type="NCBI Taxonomy" id="686309"/>
    <lineage>
        <taxon>Bacteria</taxon>
        <taxon>Bacillati</taxon>
        <taxon>Actinomycetota</taxon>
        <taxon>Actinomycetes</taxon>
        <taxon>Micromonosporales</taxon>
        <taxon>Micromonosporaceae</taxon>
        <taxon>Micromonospora</taxon>
    </lineage>
</organism>
<feature type="transmembrane region" description="Helical" evidence="7">
    <location>
        <begin position="138"/>
        <end position="158"/>
    </location>
</feature>
<evidence type="ECO:0000313" key="9">
    <source>
        <dbReference type="EMBL" id="KIR64589.1"/>
    </source>
</evidence>
<keyword evidence="6 7" id="KW-0472">Membrane</keyword>
<name>A0A0D0X150_9ACTN</name>
<evidence type="ECO:0000256" key="5">
    <source>
        <dbReference type="ARBA" id="ARBA00022989"/>
    </source>
</evidence>
<accession>A0A0D0X150</accession>
<dbReference type="Gene3D" id="1.20.144.10">
    <property type="entry name" value="Phosphatidic acid phosphatase type 2/haloperoxidase"/>
    <property type="match status" value="1"/>
</dbReference>
<reference evidence="9 10" key="1">
    <citation type="submission" date="2015-01" db="EMBL/GenBank/DDBJ databases">
        <title>Sequencing and annotation of Micromonospora carbonacea strain JXNU-1 genome.</title>
        <authorList>
            <person name="Long Z."/>
            <person name="Huang Y."/>
            <person name="Jiang Y."/>
        </authorList>
    </citation>
    <scope>NUCLEOTIDE SEQUENCE [LARGE SCALE GENOMIC DNA]</scope>
    <source>
        <strain evidence="9 10">JXNU-1</strain>
    </source>
</reference>
<dbReference type="SUPFAM" id="SSF48317">
    <property type="entry name" value="Acid phosphatase/Vanadium-dependent haloperoxidase"/>
    <property type="match status" value="1"/>
</dbReference>
<keyword evidence="2" id="KW-1003">Cell membrane</keyword>
<evidence type="ECO:0000259" key="8">
    <source>
        <dbReference type="SMART" id="SM00014"/>
    </source>
</evidence>
<dbReference type="EMBL" id="JXSX01000001">
    <property type="protein sequence ID" value="KIR64589.1"/>
    <property type="molecule type" value="Genomic_DNA"/>
</dbReference>
<dbReference type="GO" id="GO:0005886">
    <property type="term" value="C:plasma membrane"/>
    <property type="evidence" value="ECO:0007669"/>
    <property type="project" value="UniProtKB-SubCell"/>
</dbReference>
<dbReference type="GeneID" id="301303098"/>
<evidence type="ECO:0000256" key="7">
    <source>
        <dbReference type="SAM" id="Phobius"/>
    </source>
</evidence>
<evidence type="ECO:0000256" key="6">
    <source>
        <dbReference type="ARBA" id="ARBA00023136"/>
    </source>
</evidence>
<keyword evidence="3 7" id="KW-0812">Transmembrane</keyword>
<feature type="transmembrane region" description="Helical" evidence="7">
    <location>
        <begin position="33"/>
        <end position="55"/>
    </location>
</feature>
<feature type="domain" description="Phosphatidic acid phosphatase type 2/haloperoxidase" evidence="8">
    <location>
        <begin position="65"/>
        <end position="182"/>
    </location>
</feature>
<feature type="transmembrane region" description="Helical" evidence="7">
    <location>
        <begin position="164"/>
        <end position="183"/>
    </location>
</feature>